<dbReference type="OMA" id="TIIANRC"/>
<reference evidence="4" key="1">
    <citation type="submission" date="2018-04" db="EMBL/GenBank/DDBJ databases">
        <authorList>
            <person name="Go L.Y."/>
            <person name="Mitchell J.A."/>
        </authorList>
    </citation>
    <scope>NUCLEOTIDE SEQUENCE</scope>
    <source>
        <tissue evidence="4">Whole organism</tissue>
    </source>
</reference>
<feature type="signal peptide" evidence="2">
    <location>
        <begin position="1"/>
        <end position="22"/>
    </location>
</feature>
<dbReference type="InterPro" id="IPR036846">
    <property type="entry name" value="GM2-AP_sf"/>
</dbReference>
<dbReference type="Pfam" id="PF02221">
    <property type="entry name" value="E1_DerP2_DerF2"/>
    <property type="match status" value="1"/>
</dbReference>
<dbReference type="InterPro" id="IPR003172">
    <property type="entry name" value="ML_dom"/>
</dbReference>
<dbReference type="Gene3D" id="2.70.220.10">
    <property type="entry name" value="Ganglioside GM2 activator"/>
    <property type="match status" value="1"/>
</dbReference>
<evidence type="ECO:0000256" key="2">
    <source>
        <dbReference type="SAM" id="SignalP"/>
    </source>
</evidence>
<accession>A0A336K8A1</accession>
<feature type="domain" description="MD-2-related lipid-recognition" evidence="3">
    <location>
        <begin position="32"/>
        <end position="174"/>
    </location>
</feature>
<organism evidence="4">
    <name type="scientific">Culicoides sonorensis</name>
    <name type="common">Biting midge</name>
    <dbReference type="NCBI Taxonomy" id="179676"/>
    <lineage>
        <taxon>Eukaryota</taxon>
        <taxon>Metazoa</taxon>
        <taxon>Ecdysozoa</taxon>
        <taxon>Arthropoda</taxon>
        <taxon>Hexapoda</taxon>
        <taxon>Insecta</taxon>
        <taxon>Pterygota</taxon>
        <taxon>Neoptera</taxon>
        <taxon>Endopterygota</taxon>
        <taxon>Diptera</taxon>
        <taxon>Nematocera</taxon>
        <taxon>Chironomoidea</taxon>
        <taxon>Ceratopogonidae</taxon>
        <taxon>Ceratopogoninae</taxon>
        <taxon>Culicoides</taxon>
        <taxon>Monoculicoides</taxon>
    </lineage>
</organism>
<sequence>MILAKFIFLLNLISALVNLALCGKTKFIQVQKYRNCSPNDTIINTENVNVTYTNKILKFSGFVEISDNLNDDLRLTRVLKRCSKDDILAPCENFSSTSEKNLCRNLNNLKFYGKDFFSNFQPQFQCPLQKGVYNLSKAFIDTDEYLKLPVEDKEWRQQIKVFSLKSDQLIYCAEWSIRVLAQSSRKSIT</sequence>
<name>A0A336K8A1_CULSO</name>
<dbReference type="VEuPathDB" id="VectorBase:CSON000156"/>
<dbReference type="AlphaFoldDB" id="A0A336K8A1"/>
<evidence type="ECO:0000259" key="3">
    <source>
        <dbReference type="Pfam" id="PF02221"/>
    </source>
</evidence>
<reference evidence="5" key="2">
    <citation type="submission" date="2018-07" db="EMBL/GenBank/DDBJ databases">
        <authorList>
            <person name="Quirk P.G."/>
            <person name="Krulwich T.A."/>
        </authorList>
    </citation>
    <scope>NUCLEOTIDE SEQUENCE</scope>
</reference>
<keyword evidence="1 2" id="KW-0732">Signal</keyword>
<evidence type="ECO:0000313" key="5">
    <source>
        <dbReference type="EMBL" id="SSX19995.1"/>
    </source>
</evidence>
<proteinExistence type="predicted"/>
<evidence type="ECO:0000313" key="4">
    <source>
        <dbReference type="EMBL" id="SSW99615.1"/>
    </source>
</evidence>
<feature type="chain" id="PRO_5033342612" evidence="2">
    <location>
        <begin position="23"/>
        <end position="189"/>
    </location>
</feature>
<dbReference type="EMBL" id="UFQT01000101">
    <property type="protein sequence ID" value="SSX19995.1"/>
    <property type="molecule type" value="Genomic_DNA"/>
</dbReference>
<dbReference type="EMBL" id="UFQS01000101">
    <property type="protein sequence ID" value="SSW99615.1"/>
    <property type="molecule type" value="Genomic_DNA"/>
</dbReference>
<evidence type="ECO:0000256" key="1">
    <source>
        <dbReference type="ARBA" id="ARBA00022729"/>
    </source>
</evidence>
<gene>
    <name evidence="4" type="primary">CSON000156</name>
</gene>
<protein>
    <submittedName>
        <fullName evidence="4">CSON000156 protein</fullName>
    </submittedName>
</protein>